<dbReference type="InterPro" id="IPR016181">
    <property type="entry name" value="Acyl_CoA_acyltransferase"/>
</dbReference>
<dbReference type="AlphaFoldDB" id="A0A1V9FNW5"/>
<dbReference type="SUPFAM" id="SSF55729">
    <property type="entry name" value="Acyl-CoA N-acyltransferases (Nat)"/>
    <property type="match status" value="1"/>
</dbReference>
<dbReference type="GO" id="GO:0016747">
    <property type="term" value="F:acyltransferase activity, transferring groups other than amino-acyl groups"/>
    <property type="evidence" value="ECO:0007669"/>
    <property type="project" value="InterPro"/>
</dbReference>
<sequence length="230" mass="26132">MHNSDPFSKLDNPAWWALTGVQQQFATGTPHVKRYQRGILPFAACEPGHTESISSLQQWLQPGEVFYLIGELPPLPTGISLIKELPCVQMVLQNKIELPPAAISITKLEASHSSPLFNLINKVQPGYYEKETWQLGNYFGIWQQDELVACAGERMRLEGLTEISAICTDPAYTGRKYAQYLIAHLCNTNLEAGIIPFLHVLQTNERAIRLYEYLGFKQRRLIPFWQLMVS</sequence>
<comment type="caution">
    <text evidence="2">The sequence shown here is derived from an EMBL/GenBank/DDBJ whole genome shotgun (WGS) entry which is preliminary data.</text>
</comment>
<proteinExistence type="predicted"/>
<reference evidence="2 3" key="1">
    <citation type="submission" date="2016-03" db="EMBL/GenBank/DDBJ databases">
        <title>Niastella vici sp. nov., isolated from farmland soil.</title>
        <authorList>
            <person name="Chen L."/>
            <person name="Wang D."/>
            <person name="Yang S."/>
            <person name="Wang G."/>
        </authorList>
    </citation>
    <scope>NUCLEOTIDE SEQUENCE [LARGE SCALE GENOMIC DNA]</scope>
    <source>
        <strain evidence="2 3">DJ57</strain>
    </source>
</reference>
<dbReference type="InterPro" id="IPR000182">
    <property type="entry name" value="GNAT_dom"/>
</dbReference>
<feature type="domain" description="N-acetyltransferase" evidence="1">
    <location>
        <begin position="96"/>
        <end position="230"/>
    </location>
</feature>
<evidence type="ECO:0000313" key="2">
    <source>
        <dbReference type="EMBL" id="OQP60028.1"/>
    </source>
</evidence>
<name>A0A1V9FNW5_9BACT</name>
<dbReference type="EMBL" id="LVYD01000068">
    <property type="protein sequence ID" value="OQP60028.1"/>
    <property type="molecule type" value="Genomic_DNA"/>
</dbReference>
<dbReference type="STRING" id="1703345.A3860_35240"/>
<dbReference type="RefSeq" id="WP_081153779.1">
    <property type="nucleotide sequence ID" value="NZ_LVYD01000068.1"/>
</dbReference>
<dbReference type="Pfam" id="PF08445">
    <property type="entry name" value="FR47"/>
    <property type="match status" value="1"/>
</dbReference>
<evidence type="ECO:0000259" key="1">
    <source>
        <dbReference type="PROSITE" id="PS51186"/>
    </source>
</evidence>
<protein>
    <recommendedName>
        <fullName evidence="1">N-acetyltransferase domain-containing protein</fullName>
    </recommendedName>
</protein>
<organism evidence="2 3">
    <name type="scientific">Niastella vici</name>
    <dbReference type="NCBI Taxonomy" id="1703345"/>
    <lineage>
        <taxon>Bacteria</taxon>
        <taxon>Pseudomonadati</taxon>
        <taxon>Bacteroidota</taxon>
        <taxon>Chitinophagia</taxon>
        <taxon>Chitinophagales</taxon>
        <taxon>Chitinophagaceae</taxon>
        <taxon>Niastella</taxon>
    </lineage>
</organism>
<dbReference type="Gene3D" id="3.40.630.30">
    <property type="match status" value="1"/>
</dbReference>
<dbReference type="OrthoDB" id="9797456at2"/>
<dbReference type="InterPro" id="IPR013653">
    <property type="entry name" value="GCN5-like_dom"/>
</dbReference>
<dbReference type="PROSITE" id="PS51186">
    <property type="entry name" value="GNAT"/>
    <property type="match status" value="1"/>
</dbReference>
<evidence type="ECO:0000313" key="3">
    <source>
        <dbReference type="Proteomes" id="UP000192796"/>
    </source>
</evidence>
<dbReference type="Proteomes" id="UP000192796">
    <property type="component" value="Unassembled WGS sequence"/>
</dbReference>
<accession>A0A1V9FNW5</accession>
<gene>
    <name evidence="2" type="ORF">A3860_35240</name>
</gene>
<keyword evidence="3" id="KW-1185">Reference proteome</keyword>